<evidence type="ECO:0008006" key="9">
    <source>
        <dbReference type="Google" id="ProtNLM"/>
    </source>
</evidence>
<keyword evidence="8" id="KW-1185">Reference proteome</keyword>
<accession>A0A7J5UQ70</accession>
<feature type="transmembrane region" description="Helical" evidence="6">
    <location>
        <begin position="254"/>
        <end position="276"/>
    </location>
</feature>
<organism evidence="7 8">
    <name type="scientific">Georgenia thermotolerans</name>
    <dbReference type="NCBI Taxonomy" id="527326"/>
    <lineage>
        <taxon>Bacteria</taxon>
        <taxon>Bacillati</taxon>
        <taxon>Actinomycetota</taxon>
        <taxon>Actinomycetes</taxon>
        <taxon>Micrococcales</taxon>
        <taxon>Bogoriellaceae</taxon>
        <taxon>Georgenia</taxon>
    </lineage>
</organism>
<feature type="transmembrane region" description="Helical" evidence="6">
    <location>
        <begin position="297"/>
        <end position="319"/>
    </location>
</feature>
<protein>
    <recommendedName>
        <fullName evidence="9">Polysaccharide biosynthesis protein</fullName>
    </recommendedName>
</protein>
<dbReference type="GO" id="GO:0005886">
    <property type="term" value="C:plasma membrane"/>
    <property type="evidence" value="ECO:0007669"/>
    <property type="project" value="UniProtKB-SubCell"/>
</dbReference>
<dbReference type="AlphaFoldDB" id="A0A7J5UQ70"/>
<keyword evidence="5 6" id="KW-0472">Membrane</keyword>
<feature type="transmembrane region" description="Helical" evidence="6">
    <location>
        <begin position="222"/>
        <end position="242"/>
    </location>
</feature>
<comment type="subcellular location">
    <subcellularLocation>
        <location evidence="1">Cell membrane</location>
        <topology evidence="1">Multi-pass membrane protein</topology>
    </subcellularLocation>
</comment>
<feature type="transmembrane region" description="Helical" evidence="6">
    <location>
        <begin position="393"/>
        <end position="412"/>
    </location>
</feature>
<dbReference type="RefSeq" id="WP_152201600.1">
    <property type="nucleotide sequence ID" value="NZ_VUKF01000007.1"/>
</dbReference>
<feature type="transmembrane region" description="Helical" evidence="6">
    <location>
        <begin position="20"/>
        <end position="40"/>
    </location>
</feature>
<comment type="caution">
    <text evidence="7">The sequence shown here is derived from an EMBL/GenBank/DDBJ whole genome shotgun (WGS) entry which is preliminary data.</text>
</comment>
<sequence length="420" mass="41921">MTDPAAPPATDRRVGRAGGAGVAAAAAIAALAGLAVQVLAARHLTPAQNADFLAFWSLLFAGYALATGLQNETTRAVRAAIVAPSDGRRRPRVMLIAVAVGLLGALVMALVAGVGGERILHADAGAAVALLAAGMLGAAGQGGTTGSLAGRGSWRLFALFSAAEPLVRLLLVAAAVLLGAGLLGLEAATAAAGVTWLVLTLALAPARPVWRLRADADTGRYVARLLGAMAGAGANGILMVGFPTLVKLTTEPLVYAGAAPLILAVSMTRAPLLIPLNAFQGVVITQVVEAPRRTTRTLVKAAGLILAVAAAGAALAAAVGPALMELVFGGGYRVAGQVLASLTLAAGVLAVLVLAGAVALALRRHVAYVLGWSVAVVVSLAMLLLPLGLETRVVVSLVVGPVCGIAVHAAAIRRAVRRTV</sequence>
<feature type="transmembrane region" description="Helical" evidence="6">
    <location>
        <begin position="124"/>
        <end position="144"/>
    </location>
</feature>
<proteinExistence type="predicted"/>
<evidence type="ECO:0000256" key="4">
    <source>
        <dbReference type="ARBA" id="ARBA00022989"/>
    </source>
</evidence>
<feature type="transmembrane region" description="Helical" evidence="6">
    <location>
        <begin position="93"/>
        <end position="112"/>
    </location>
</feature>
<evidence type="ECO:0000256" key="5">
    <source>
        <dbReference type="ARBA" id="ARBA00023136"/>
    </source>
</evidence>
<evidence type="ECO:0000256" key="2">
    <source>
        <dbReference type="ARBA" id="ARBA00022475"/>
    </source>
</evidence>
<keyword evidence="3 6" id="KW-0812">Transmembrane</keyword>
<dbReference type="PANTHER" id="PTHR30250:SF11">
    <property type="entry name" value="O-ANTIGEN TRANSPORTER-RELATED"/>
    <property type="match status" value="1"/>
</dbReference>
<dbReference type="Proteomes" id="UP000451860">
    <property type="component" value="Unassembled WGS sequence"/>
</dbReference>
<dbReference type="EMBL" id="WHJE01000029">
    <property type="protein sequence ID" value="KAE8764556.1"/>
    <property type="molecule type" value="Genomic_DNA"/>
</dbReference>
<feature type="transmembrane region" description="Helical" evidence="6">
    <location>
        <begin position="52"/>
        <end position="69"/>
    </location>
</feature>
<evidence type="ECO:0000256" key="6">
    <source>
        <dbReference type="SAM" id="Phobius"/>
    </source>
</evidence>
<evidence type="ECO:0000313" key="8">
    <source>
        <dbReference type="Proteomes" id="UP000451860"/>
    </source>
</evidence>
<feature type="transmembrane region" description="Helical" evidence="6">
    <location>
        <begin position="339"/>
        <end position="362"/>
    </location>
</feature>
<feature type="transmembrane region" description="Helical" evidence="6">
    <location>
        <begin position="188"/>
        <end position="210"/>
    </location>
</feature>
<evidence type="ECO:0000313" key="7">
    <source>
        <dbReference type="EMBL" id="KAE8764556.1"/>
    </source>
</evidence>
<feature type="transmembrane region" description="Helical" evidence="6">
    <location>
        <begin position="156"/>
        <end position="182"/>
    </location>
</feature>
<dbReference type="InterPro" id="IPR050833">
    <property type="entry name" value="Poly_Biosynth_Transport"/>
</dbReference>
<dbReference type="PANTHER" id="PTHR30250">
    <property type="entry name" value="PST FAMILY PREDICTED COLANIC ACID TRANSPORTER"/>
    <property type="match status" value="1"/>
</dbReference>
<gene>
    <name evidence="7" type="ORF">GB883_08415</name>
</gene>
<name>A0A7J5UQ70_9MICO</name>
<keyword evidence="2" id="KW-1003">Cell membrane</keyword>
<dbReference type="OrthoDB" id="4771963at2"/>
<feature type="transmembrane region" description="Helical" evidence="6">
    <location>
        <begin position="369"/>
        <end position="387"/>
    </location>
</feature>
<keyword evidence="4 6" id="KW-1133">Transmembrane helix</keyword>
<evidence type="ECO:0000256" key="3">
    <source>
        <dbReference type="ARBA" id="ARBA00022692"/>
    </source>
</evidence>
<reference evidence="7 8" key="1">
    <citation type="submission" date="2019-10" db="EMBL/GenBank/DDBJ databases">
        <title>Georgenia wutianyii sp. nov. and Georgenia yuyongxinii sp. nov. isolated from plateau pika (Ochotona curzoniae) in the Qinghai-Tibet plateau of China.</title>
        <authorList>
            <person name="Tian Z."/>
        </authorList>
    </citation>
    <scope>NUCLEOTIDE SEQUENCE [LARGE SCALE GENOMIC DNA]</scope>
    <source>
        <strain evidence="7 8">DSM 21501</strain>
    </source>
</reference>
<evidence type="ECO:0000256" key="1">
    <source>
        <dbReference type="ARBA" id="ARBA00004651"/>
    </source>
</evidence>